<organism evidence="1">
    <name type="scientific">uncultured Sphingomonadaceae bacterium</name>
    <dbReference type="NCBI Taxonomy" id="169976"/>
    <lineage>
        <taxon>Bacteria</taxon>
        <taxon>Pseudomonadati</taxon>
        <taxon>Pseudomonadota</taxon>
        <taxon>Alphaproteobacteria</taxon>
        <taxon>Sphingomonadales</taxon>
        <taxon>Sphingomonadaceae</taxon>
        <taxon>environmental samples</taxon>
    </lineage>
</organism>
<accession>A0A6J4SKA1</accession>
<evidence type="ECO:0000313" key="1">
    <source>
        <dbReference type="EMBL" id="CAA9501464.1"/>
    </source>
</evidence>
<gene>
    <name evidence="1" type="ORF">AVDCRST_MAG39-1341</name>
</gene>
<dbReference type="AlphaFoldDB" id="A0A6J4SKA1"/>
<sequence length="88" mass="9509">MLDLGCLAEQADQLLDVIDLLARRRGREGPFGRVVARDVFDPHQLLPAPGAHRQLAPIRVPGRAAARALVPEPGYARARRPSPCPAGQ</sequence>
<proteinExistence type="predicted"/>
<reference evidence="1" key="1">
    <citation type="submission" date="2020-02" db="EMBL/GenBank/DDBJ databases">
        <authorList>
            <person name="Meier V. D."/>
        </authorList>
    </citation>
    <scope>NUCLEOTIDE SEQUENCE</scope>
    <source>
        <strain evidence="1">AVDCRST_MAG39</strain>
    </source>
</reference>
<name>A0A6J4SKA1_9SPHN</name>
<dbReference type="EMBL" id="CADCVW010000055">
    <property type="protein sequence ID" value="CAA9501464.1"/>
    <property type="molecule type" value="Genomic_DNA"/>
</dbReference>
<protein>
    <submittedName>
        <fullName evidence="1">Uncharacterized protein</fullName>
    </submittedName>
</protein>